<dbReference type="EMBL" id="VFPS01000002">
    <property type="protein sequence ID" value="TQM98573.1"/>
    <property type="molecule type" value="Genomic_DNA"/>
</dbReference>
<keyword evidence="1" id="KW-0812">Transmembrane</keyword>
<dbReference type="Proteomes" id="UP000319804">
    <property type="component" value="Unassembled WGS sequence"/>
</dbReference>
<feature type="transmembrane region" description="Helical" evidence="1">
    <location>
        <begin position="121"/>
        <end position="140"/>
    </location>
</feature>
<sequence>MRAAPRAWHFVATAAVLAVLLAASYLFFVQGYMGQLIDEQARTGAQFAVVAEASTLLDAVPLLSAGVVLIAVVIGAIRRQRVATGLALIVVAAANLTSQLLKHEVLTRPDNGATGAWHNSFPSGHTTVFVSAVFALFLVCAPRLRPVIAAVGSLAIVAVGSLLVGSQWHRPSDVVAGVLVVAIYVFLGGAVLARVRPVAPSDRRAGVAGTVALLVLAAVAATAALTLAYLTADASTEGTAAATAAGFVAIASTTGGTAVLASRLFRRVG</sequence>
<dbReference type="OrthoDB" id="3240395at2"/>
<feature type="domain" description="Phosphatidic acid phosphatase type 2/haloperoxidase" evidence="2">
    <location>
        <begin position="111"/>
        <end position="184"/>
    </location>
</feature>
<dbReference type="Pfam" id="PF01569">
    <property type="entry name" value="PAP2"/>
    <property type="match status" value="1"/>
</dbReference>
<feature type="transmembrane region" description="Helical" evidence="1">
    <location>
        <begin position="7"/>
        <end position="28"/>
    </location>
</feature>
<dbReference type="InterPro" id="IPR000326">
    <property type="entry name" value="PAP2/HPO"/>
</dbReference>
<feature type="transmembrane region" description="Helical" evidence="1">
    <location>
        <begin position="205"/>
        <end position="230"/>
    </location>
</feature>
<keyword evidence="4" id="KW-1185">Reference proteome</keyword>
<feature type="transmembrane region" description="Helical" evidence="1">
    <location>
        <begin position="82"/>
        <end position="101"/>
    </location>
</feature>
<gene>
    <name evidence="3" type="ORF">FHX68_1265</name>
</gene>
<evidence type="ECO:0000259" key="2">
    <source>
        <dbReference type="Pfam" id="PF01569"/>
    </source>
</evidence>
<keyword evidence="1" id="KW-0472">Membrane</keyword>
<dbReference type="RefSeq" id="WP_141381075.1">
    <property type="nucleotide sequence ID" value="NZ_BJNA01000046.1"/>
</dbReference>
<dbReference type="AlphaFoldDB" id="A0A4Y3UNE9"/>
<dbReference type="InterPro" id="IPR036938">
    <property type="entry name" value="PAP2/HPO_sf"/>
</dbReference>
<dbReference type="SUPFAM" id="SSF48317">
    <property type="entry name" value="Acid phosphatase/Vanadium-dependent haloperoxidase"/>
    <property type="match status" value="1"/>
</dbReference>
<proteinExistence type="predicted"/>
<evidence type="ECO:0000313" key="3">
    <source>
        <dbReference type="EMBL" id="TQM98573.1"/>
    </source>
</evidence>
<feature type="transmembrane region" description="Helical" evidence="1">
    <location>
        <begin position="242"/>
        <end position="265"/>
    </location>
</feature>
<protein>
    <submittedName>
        <fullName evidence="3">PAP2 superfamily protein</fullName>
    </submittedName>
</protein>
<feature type="transmembrane region" description="Helical" evidence="1">
    <location>
        <begin position="147"/>
        <end position="168"/>
    </location>
</feature>
<reference evidence="3 4" key="1">
    <citation type="submission" date="2019-06" db="EMBL/GenBank/DDBJ databases">
        <title>Sequencing the genomes of 1000 actinobacteria strains.</title>
        <authorList>
            <person name="Klenk H.-P."/>
        </authorList>
    </citation>
    <scope>NUCLEOTIDE SEQUENCE [LARGE SCALE GENOMIC DNA]</scope>
    <source>
        <strain evidence="3 4">DSM 20427</strain>
    </source>
</reference>
<evidence type="ECO:0000313" key="4">
    <source>
        <dbReference type="Proteomes" id="UP000319804"/>
    </source>
</evidence>
<dbReference type="Gene3D" id="1.20.144.10">
    <property type="entry name" value="Phosphatidic acid phosphatase type 2/haloperoxidase"/>
    <property type="match status" value="1"/>
</dbReference>
<feature type="transmembrane region" description="Helical" evidence="1">
    <location>
        <begin position="174"/>
        <end position="193"/>
    </location>
</feature>
<keyword evidence="1" id="KW-1133">Transmembrane helix</keyword>
<evidence type="ECO:0000256" key="1">
    <source>
        <dbReference type="SAM" id="Phobius"/>
    </source>
</evidence>
<name>A0A4Y3UNE9_9MICO</name>
<accession>A0A4Y3UNE9</accession>
<comment type="caution">
    <text evidence="3">The sequence shown here is derived from an EMBL/GenBank/DDBJ whole genome shotgun (WGS) entry which is preliminary data.</text>
</comment>
<feature type="transmembrane region" description="Helical" evidence="1">
    <location>
        <begin position="59"/>
        <end position="77"/>
    </location>
</feature>
<organism evidence="3 4">
    <name type="scientific">Microbacterium lacticum</name>
    <dbReference type="NCBI Taxonomy" id="33885"/>
    <lineage>
        <taxon>Bacteria</taxon>
        <taxon>Bacillati</taxon>
        <taxon>Actinomycetota</taxon>
        <taxon>Actinomycetes</taxon>
        <taxon>Micrococcales</taxon>
        <taxon>Microbacteriaceae</taxon>
        <taxon>Microbacterium</taxon>
    </lineage>
</organism>